<evidence type="ECO:0000313" key="2">
    <source>
        <dbReference type="EMBL" id="CAK5280854.1"/>
    </source>
</evidence>
<feature type="compositionally biased region" description="Basic and acidic residues" evidence="1">
    <location>
        <begin position="88"/>
        <end position="102"/>
    </location>
</feature>
<feature type="compositionally biased region" description="Acidic residues" evidence="1">
    <location>
        <begin position="237"/>
        <end position="246"/>
    </location>
</feature>
<feature type="compositionally biased region" description="Polar residues" evidence="1">
    <location>
        <begin position="196"/>
        <end position="206"/>
    </location>
</feature>
<feature type="region of interest" description="Disordered" evidence="1">
    <location>
        <begin position="1"/>
        <end position="275"/>
    </location>
</feature>
<comment type="caution">
    <text evidence="2">The sequence shown here is derived from an EMBL/GenBank/DDBJ whole genome shotgun (WGS) entry which is preliminary data.</text>
</comment>
<keyword evidence="3" id="KW-1185">Reference proteome</keyword>
<gene>
    <name evidence="2" type="ORF">MYCIT1_LOCUS31539</name>
</gene>
<sequence>MATPQIASKRRKAPVGVPKSTSTPFRPPSKPAKSKSAATSGSTNARGNTPPLITRAAAAGVEVHPGLAPGIQPAPRRSSAVVAAESAEQERQEALDAEELNRKVSALAAAEDKIQREDEERDARADHPPAQAARSWPQMTTTLNDGFESGDDDEPFRPTSADGDSTSSAAAVETTGKRKKKVKAKATRSAVFAARLTQNRTGTPQVSVEHAPTLHHASKKHKPSKKAGLAMTRPNDSDDGGDELDPDAMLRYGGPALDNDVQESVERRSDQRNGLPNQIVKVGAPHRVTQKSQRVGGGKKWTPDDLPAGVATRFKSVFQAFIRAFTGTLEPWASPTVQEVQEAVNTIYGAGLYRVEEDNVWYVLTSYRLGDWRRNFFTRACDAMLAYIKYSNDRDEEIKQQKYHELLVDHPNLKYKDVTDDDDELFHMRTPKEIAEFVAAMLEMEDDGTYAFHWETYGEKKGLFMNYLILATFSYHLTILDAVPSQCQFGAHPYGAVLLAVQAVQRMLNCYKTGLFVVPNGKDPEQQFSADNYADKKVRREGRVVLDRRGTKYLHTIQAWSNAKWERFLAGAREYKVKAKGNRASSAASSEPEDIIDVDAELMILSD</sequence>
<protein>
    <submittedName>
        <fullName evidence="2">Uncharacterized protein</fullName>
    </submittedName>
</protein>
<name>A0AAD2K5U1_9AGAR</name>
<organism evidence="2 3">
    <name type="scientific">Mycena citricolor</name>
    <dbReference type="NCBI Taxonomy" id="2018698"/>
    <lineage>
        <taxon>Eukaryota</taxon>
        <taxon>Fungi</taxon>
        <taxon>Dikarya</taxon>
        <taxon>Basidiomycota</taxon>
        <taxon>Agaricomycotina</taxon>
        <taxon>Agaricomycetes</taxon>
        <taxon>Agaricomycetidae</taxon>
        <taxon>Agaricales</taxon>
        <taxon>Marasmiineae</taxon>
        <taxon>Mycenaceae</taxon>
        <taxon>Mycena</taxon>
    </lineage>
</organism>
<reference evidence="2" key="1">
    <citation type="submission" date="2023-11" db="EMBL/GenBank/DDBJ databases">
        <authorList>
            <person name="De Vega J J."/>
            <person name="De Vega J J."/>
        </authorList>
    </citation>
    <scope>NUCLEOTIDE SEQUENCE</scope>
</reference>
<proteinExistence type="predicted"/>
<dbReference type="EMBL" id="CAVNYO010000440">
    <property type="protein sequence ID" value="CAK5280854.1"/>
    <property type="molecule type" value="Genomic_DNA"/>
</dbReference>
<feature type="compositionally biased region" description="Basic residues" evidence="1">
    <location>
        <begin position="177"/>
        <end position="186"/>
    </location>
</feature>
<feature type="compositionally biased region" description="Basic residues" evidence="1">
    <location>
        <begin position="216"/>
        <end position="225"/>
    </location>
</feature>
<feature type="compositionally biased region" description="Basic and acidic residues" evidence="1">
    <location>
        <begin position="110"/>
        <end position="127"/>
    </location>
</feature>
<evidence type="ECO:0000256" key="1">
    <source>
        <dbReference type="SAM" id="MobiDB-lite"/>
    </source>
</evidence>
<dbReference type="AlphaFoldDB" id="A0AAD2K5U1"/>
<feature type="compositionally biased region" description="Low complexity" evidence="1">
    <location>
        <begin position="73"/>
        <end position="86"/>
    </location>
</feature>
<feature type="compositionally biased region" description="Low complexity" evidence="1">
    <location>
        <begin position="159"/>
        <end position="174"/>
    </location>
</feature>
<accession>A0AAD2K5U1</accession>
<dbReference type="Proteomes" id="UP001295794">
    <property type="component" value="Unassembled WGS sequence"/>
</dbReference>
<evidence type="ECO:0000313" key="3">
    <source>
        <dbReference type="Proteomes" id="UP001295794"/>
    </source>
</evidence>